<dbReference type="InterPro" id="IPR010024">
    <property type="entry name" value="CHP16711"/>
</dbReference>
<gene>
    <name evidence="2" type="ORF">NE398_21285</name>
</gene>
<dbReference type="InterPro" id="IPR023385">
    <property type="entry name" value="YopX-like_C"/>
</dbReference>
<evidence type="ECO:0000313" key="3">
    <source>
        <dbReference type="Proteomes" id="UP001141183"/>
    </source>
</evidence>
<dbReference type="SUPFAM" id="SSF159006">
    <property type="entry name" value="YopX-like"/>
    <property type="match status" value="1"/>
</dbReference>
<dbReference type="Gene3D" id="2.30.30.290">
    <property type="entry name" value="YopX-like domains"/>
    <property type="match status" value="1"/>
</dbReference>
<sequence>MRDIKIKFWDVENKCMHHWIENFEEIAIVNGKMKPVLNNSVSDNWNWYKRSYEPLQYTGLKDKNGKEIYEGDVIKQTYHKTIGYGDNEENFEGYHIGEVVLISSGVCIKKPLMYEIEIDQLVKLDGYKNVAGYRSEVIGNIYENPELLEGN</sequence>
<evidence type="ECO:0000259" key="1">
    <source>
        <dbReference type="Pfam" id="PF09643"/>
    </source>
</evidence>
<name>A0A9X3XT38_9CLOT</name>
<dbReference type="RefSeq" id="WP_272470909.1">
    <property type="nucleotide sequence ID" value="NZ_JAMRYU010000068.1"/>
</dbReference>
<feature type="domain" description="YopX protein" evidence="1">
    <location>
        <begin position="9"/>
        <end position="149"/>
    </location>
</feature>
<dbReference type="Pfam" id="PF09643">
    <property type="entry name" value="YopX"/>
    <property type="match status" value="1"/>
</dbReference>
<evidence type="ECO:0000313" key="2">
    <source>
        <dbReference type="EMBL" id="MDC4242657.1"/>
    </source>
</evidence>
<dbReference type="AlphaFoldDB" id="A0A9X3XT38"/>
<reference evidence="2" key="1">
    <citation type="submission" date="2022-05" db="EMBL/GenBank/DDBJ databases">
        <title>Draft genome sequence of Clostridium tertium strain CP3 isolated from Peru.</title>
        <authorList>
            <person name="Hurtado R."/>
            <person name="Lima L."/>
            <person name="Sousa T."/>
            <person name="Jaiswal A.K."/>
            <person name="Tiwari S."/>
            <person name="Maturrano L."/>
            <person name="Brenig B."/>
            <person name="Azevedo V."/>
        </authorList>
    </citation>
    <scope>NUCLEOTIDE SEQUENCE</scope>
    <source>
        <strain evidence="2">CP3</strain>
    </source>
</reference>
<dbReference type="NCBIfam" id="TIGR01671">
    <property type="entry name" value="phage_TIGR01671"/>
    <property type="match status" value="1"/>
</dbReference>
<proteinExistence type="predicted"/>
<dbReference type="EMBL" id="JAMRYU010000068">
    <property type="protein sequence ID" value="MDC4242657.1"/>
    <property type="molecule type" value="Genomic_DNA"/>
</dbReference>
<dbReference type="Proteomes" id="UP001141183">
    <property type="component" value="Unassembled WGS sequence"/>
</dbReference>
<protein>
    <submittedName>
        <fullName evidence="2">YopX family protein</fullName>
    </submittedName>
</protein>
<accession>A0A9X3XT38</accession>
<keyword evidence="3" id="KW-1185">Reference proteome</keyword>
<organism evidence="2 3">
    <name type="scientific">Clostridium tertium</name>
    <dbReference type="NCBI Taxonomy" id="1559"/>
    <lineage>
        <taxon>Bacteria</taxon>
        <taxon>Bacillati</taxon>
        <taxon>Bacillota</taxon>
        <taxon>Clostridia</taxon>
        <taxon>Eubacteriales</taxon>
        <taxon>Clostridiaceae</taxon>
        <taxon>Clostridium</taxon>
    </lineage>
</organism>
<dbReference type="InterPro" id="IPR019096">
    <property type="entry name" value="YopX_protein"/>
</dbReference>
<comment type="caution">
    <text evidence="2">The sequence shown here is derived from an EMBL/GenBank/DDBJ whole genome shotgun (WGS) entry which is preliminary data.</text>
</comment>